<comment type="similarity">
    <text evidence="7">Belongs to the protein kinase superfamily. STE Ser/Thr protein kinase family. MAP kinase kinase subfamily.</text>
</comment>
<comment type="caution">
    <text evidence="15">The sequence shown here is derived from an EMBL/GenBank/DDBJ whole genome shotgun (WGS) entry which is preliminary data.</text>
</comment>
<evidence type="ECO:0000256" key="4">
    <source>
        <dbReference type="ARBA" id="ARBA00022741"/>
    </source>
</evidence>
<evidence type="ECO:0000256" key="11">
    <source>
        <dbReference type="ARBA" id="ARBA00051693"/>
    </source>
</evidence>
<dbReference type="Pfam" id="PF00069">
    <property type="entry name" value="Pkinase"/>
    <property type="match status" value="1"/>
</dbReference>
<sequence>MALIRGRQLKSLAPLSVHVHRPCFSLPIHPPALMTATNYSSTSISAADLETLELLGQGNGGKVYKVRHKQTSSTYALKLVSNHSDHTVRCNLSREIEILRCTDSSHIVRCEAFFEQPLGDIKILMEFMDSGSLETLLKDNGTFSEAKLAHVARQVLSGLNYLHTHNIAHRDIKPANILVNSNMEVKIADFGISKIMSLTSEGACSSPVGTFAYMSPERFNKENCGGTYSGYASDIWSFGLTIMELYVGRYPLLPPGQSPDWPSLMLAICFGEPPSLPEGASQEFKSFIEACLQKEVGKRWTAGQLLKHPFLSDVGF</sequence>
<dbReference type="PROSITE" id="PS50011">
    <property type="entry name" value="PROTEIN_KINASE_DOM"/>
    <property type="match status" value="1"/>
</dbReference>
<keyword evidence="4 12" id="KW-0547">Nucleotide-binding</keyword>
<dbReference type="FunFam" id="1.10.510.10:FF:000350">
    <property type="entry name" value="Mitogen-activated protein kinase 2"/>
    <property type="match status" value="1"/>
</dbReference>
<evidence type="ECO:0000256" key="9">
    <source>
        <dbReference type="ARBA" id="ARBA00049014"/>
    </source>
</evidence>
<gene>
    <name evidence="15" type="ORF">DVH24_018646</name>
</gene>
<evidence type="ECO:0000256" key="13">
    <source>
        <dbReference type="RuleBase" id="RU000304"/>
    </source>
</evidence>
<dbReference type="AlphaFoldDB" id="A0A498HQ45"/>
<dbReference type="Proteomes" id="UP000290289">
    <property type="component" value="Chromosome 16"/>
</dbReference>
<dbReference type="SUPFAM" id="SSF56112">
    <property type="entry name" value="Protein kinase-like (PK-like)"/>
    <property type="match status" value="1"/>
</dbReference>
<dbReference type="InterPro" id="IPR017441">
    <property type="entry name" value="Protein_kinase_ATP_BS"/>
</dbReference>
<name>A0A498HQ45_MALDO</name>
<keyword evidence="5" id="KW-0418">Kinase</keyword>
<feature type="binding site" evidence="12">
    <location>
        <position position="78"/>
    </location>
    <ligand>
        <name>ATP</name>
        <dbReference type="ChEBI" id="CHEBI:30616"/>
    </ligand>
</feature>
<organism evidence="15 16">
    <name type="scientific">Malus domestica</name>
    <name type="common">Apple</name>
    <name type="synonym">Pyrus malus</name>
    <dbReference type="NCBI Taxonomy" id="3750"/>
    <lineage>
        <taxon>Eukaryota</taxon>
        <taxon>Viridiplantae</taxon>
        <taxon>Streptophyta</taxon>
        <taxon>Embryophyta</taxon>
        <taxon>Tracheophyta</taxon>
        <taxon>Spermatophyta</taxon>
        <taxon>Magnoliopsida</taxon>
        <taxon>eudicotyledons</taxon>
        <taxon>Gunneridae</taxon>
        <taxon>Pentapetalae</taxon>
        <taxon>rosids</taxon>
        <taxon>fabids</taxon>
        <taxon>Rosales</taxon>
        <taxon>Rosaceae</taxon>
        <taxon>Amygdaloideae</taxon>
        <taxon>Maleae</taxon>
        <taxon>Malus</taxon>
    </lineage>
</organism>
<dbReference type="EMBL" id="RDQH01000342">
    <property type="protein sequence ID" value="RXH71291.1"/>
    <property type="molecule type" value="Genomic_DNA"/>
</dbReference>
<dbReference type="EC" id="2.7.12.2" evidence="8"/>
<comment type="catalytic activity">
    <reaction evidence="10">
        <text>L-threonyl-[protein] + ATP = O-phospho-L-threonyl-[protein] + ADP + H(+)</text>
        <dbReference type="Rhea" id="RHEA:46608"/>
        <dbReference type="Rhea" id="RHEA-COMP:11060"/>
        <dbReference type="Rhea" id="RHEA-COMP:11605"/>
        <dbReference type="ChEBI" id="CHEBI:15378"/>
        <dbReference type="ChEBI" id="CHEBI:30013"/>
        <dbReference type="ChEBI" id="CHEBI:30616"/>
        <dbReference type="ChEBI" id="CHEBI:61977"/>
        <dbReference type="ChEBI" id="CHEBI:456216"/>
        <dbReference type="EC" id="2.7.12.2"/>
    </reaction>
</comment>
<evidence type="ECO:0000313" key="15">
    <source>
        <dbReference type="EMBL" id="RXH71291.1"/>
    </source>
</evidence>
<evidence type="ECO:0000259" key="14">
    <source>
        <dbReference type="PROSITE" id="PS50011"/>
    </source>
</evidence>
<feature type="domain" description="Protein kinase" evidence="14">
    <location>
        <begin position="49"/>
        <end position="311"/>
    </location>
</feature>
<keyword evidence="2" id="KW-0597">Phosphoprotein</keyword>
<dbReference type="PRINTS" id="PR00109">
    <property type="entry name" value="TYRKINASE"/>
</dbReference>
<dbReference type="GO" id="GO:0005524">
    <property type="term" value="F:ATP binding"/>
    <property type="evidence" value="ECO:0007669"/>
    <property type="project" value="UniProtKB-UniRule"/>
</dbReference>
<dbReference type="GO" id="GO:0006950">
    <property type="term" value="P:response to stress"/>
    <property type="evidence" value="ECO:0007669"/>
    <property type="project" value="UniProtKB-ARBA"/>
</dbReference>
<evidence type="ECO:0000256" key="3">
    <source>
        <dbReference type="ARBA" id="ARBA00022679"/>
    </source>
</evidence>
<evidence type="ECO:0000256" key="10">
    <source>
        <dbReference type="ARBA" id="ARBA00049299"/>
    </source>
</evidence>
<dbReference type="PROSITE" id="PS00108">
    <property type="entry name" value="PROTEIN_KINASE_ST"/>
    <property type="match status" value="1"/>
</dbReference>
<reference evidence="15 16" key="1">
    <citation type="submission" date="2018-10" db="EMBL/GenBank/DDBJ databases">
        <title>A high-quality apple genome assembly.</title>
        <authorList>
            <person name="Hu J."/>
        </authorList>
    </citation>
    <scope>NUCLEOTIDE SEQUENCE [LARGE SCALE GENOMIC DNA]</scope>
    <source>
        <strain evidence="16">cv. HFTH1</strain>
        <tissue evidence="15">Young leaf</tissue>
    </source>
</reference>
<dbReference type="InterPro" id="IPR011009">
    <property type="entry name" value="Kinase-like_dom_sf"/>
</dbReference>
<keyword evidence="6 12" id="KW-0067">ATP-binding</keyword>
<dbReference type="PROSITE" id="PS00107">
    <property type="entry name" value="PROTEIN_KINASE_ATP"/>
    <property type="match status" value="1"/>
</dbReference>
<evidence type="ECO:0000256" key="2">
    <source>
        <dbReference type="ARBA" id="ARBA00022553"/>
    </source>
</evidence>
<dbReference type="Gene3D" id="3.30.200.20">
    <property type="entry name" value="Phosphorylase Kinase, domain 1"/>
    <property type="match status" value="1"/>
</dbReference>
<comment type="catalytic activity">
    <reaction evidence="9">
        <text>L-seryl-[protein] + ATP = O-phospho-L-seryl-[protein] + ADP + H(+)</text>
        <dbReference type="Rhea" id="RHEA:17989"/>
        <dbReference type="Rhea" id="RHEA-COMP:9863"/>
        <dbReference type="Rhea" id="RHEA-COMP:11604"/>
        <dbReference type="ChEBI" id="CHEBI:15378"/>
        <dbReference type="ChEBI" id="CHEBI:29999"/>
        <dbReference type="ChEBI" id="CHEBI:30616"/>
        <dbReference type="ChEBI" id="CHEBI:83421"/>
        <dbReference type="ChEBI" id="CHEBI:456216"/>
        <dbReference type="EC" id="2.7.12.2"/>
    </reaction>
</comment>
<protein>
    <recommendedName>
        <fullName evidence="8">mitogen-activated protein kinase kinase</fullName>
        <ecNumber evidence="8">2.7.12.2</ecNumber>
    </recommendedName>
</protein>
<dbReference type="CDD" id="cd06623">
    <property type="entry name" value="PKc_MAPKK_plant_like"/>
    <property type="match status" value="1"/>
</dbReference>
<dbReference type="GO" id="GO:0051707">
    <property type="term" value="P:response to other organism"/>
    <property type="evidence" value="ECO:0007669"/>
    <property type="project" value="UniProtKB-ARBA"/>
</dbReference>
<dbReference type="GO" id="GO:0004708">
    <property type="term" value="F:MAP kinase kinase activity"/>
    <property type="evidence" value="ECO:0007669"/>
    <property type="project" value="UniProtKB-EC"/>
</dbReference>
<dbReference type="PANTHER" id="PTHR48013:SF9">
    <property type="entry name" value="DUAL SPECIFICITY MITOGEN-ACTIVATED PROTEIN KINASE KINASE 5"/>
    <property type="match status" value="1"/>
</dbReference>
<accession>A0A498HQ45</accession>
<dbReference type="SMART" id="SM00220">
    <property type="entry name" value="S_TKc"/>
    <property type="match status" value="1"/>
</dbReference>
<dbReference type="GO" id="GO:0004674">
    <property type="term" value="F:protein serine/threonine kinase activity"/>
    <property type="evidence" value="ECO:0007669"/>
    <property type="project" value="UniProtKB-KW"/>
</dbReference>
<dbReference type="InterPro" id="IPR008271">
    <property type="entry name" value="Ser/Thr_kinase_AS"/>
</dbReference>
<dbReference type="Gene3D" id="1.10.510.10">
    <property type="entry name" value="Transferase(Phosphotransferase) domain 1"/>
    <property type="match status" value="1"/>
</dbReference>
<evidence type="ECO:0000256" key="12">
    <source>
        <dbReference type="PROSITE-ProRule" id="PRU10141"/>
    </source>
</evidence>
<evidence type="ECO:0000256" key="6">
    <source>
        <dbReference type="ARBA" id="ARBA00022840"/>
    </source>
</evidence>
<dbReference type="PANTHER" id="PTHR48013">
    <property type="entry name" value="DUAL SPECIFICITY MITOGEN-ACTIVATED PROTEIN KINASE KINASE 5-RELATED"/>
    <property type="match status" value="1"/>
</dbReference>
<dbReference type="InterPro" id="IPR001245">
    <property type="entry name" value="Ser-Thr/Tyr_kinase_cat_dom"/>
</dbReference>
<dbReference type="InterPro" id="IPR000719">
    <property type="entry name" value="Prot_kinase_dom"/>
</dbReference>
<evidence type="ECO:0000256" key="5">
    <source>
        <dbReference type="ARBA" id="ARBA00022777"/>
    </source>
</evidence>
<keyword evidence="16" id="KW-1185">Reference proteome</keyword>
<keyword evidence="1 13" id="KW-0723">Serine/threonine-protein kinase</keyword>
<evidence type="ECO:0000256" key="8">
    <source>
        <dbReference type="ARBA" id="ARBA00038999"/>
    </source>
</evidence>
<evidence type="ECO:0000256" key="1">
    <source>
        <dbReference type="ARBA" id="ARBA00022527"/>
    </source>
</evidence>
<proteinExistence type="inferred from homology"/>
<keyword evidence="3" id="KW-0808">Transferase</keyword>
<comment type="catalytic activity">
    <reaction evidence="11">
        <text>L-tyrosyl-[protein] + ATP = O-phospho-L-tyrosyl-[protein] + ADP + H(+)</text>
        <dbReference type="Rhea" id="RHEA:10596"/>
        <dbReference type="Rhea" id="RHEA-COMP:10136"/>
        <dbReference type="Rhea" id="RHEA-COMP:20101"/>
        <dbReference type="ChEBI" id="CHEBI:15378"/>
        <dbReference type="ChEBI" id="CHEBI:30616"/>
        <dbReference type="ChEBI" id="CHEBI:46858"/>
        <dbReference type="ChEBI" id="CHEBI:61978"/>
        <dbReference type="ChEBI" id="CHEBI:456216"/>
        <dbReference type="EC" id="2.7.12.2"/>
    </reaction>
</comment>
<evidence type="ECO:0000313" key="16">
    <source>
        <dbReference type="Proteomes" id="UP000290289"/>
    </source>
</evidence>
<evidence type="ECO:0000256" key="7">
    <source>
        <dbReference type="ARBA" id="ARBA00038035"/>
    </source>
</evidence>
<dbReference type="STRING" id="3750.A0A498HQ45"/>